<keyword evidence="5" id="KW-0804">Transcription</keyword>
<dbReference type="PROSITE" id="PS50045">
    <property type="entry name" value="SIGMA54_INTERACT_4"/>
    <property type="match status" value="1"/>
</dbReference>
<dbReference type="InterPro" id="IPR002078">
    <property type="entry name" value="Sigma_54_int"/>
</dbReference>
<proteinExistence type="predicted"/>
<dbReference type="PROSITE" id="PS00675">
    <property type="entry name" value="SIGMA54_INTERACT_1"/>
    <property type="match status" value="1"/>
</dbReference>
<dbReference type="Gene3D" id="3.40.50.300">
    <property type="entry name" value="P-loop containing nucleotide triphosphate hydrolases"/>
    <property type="match status" value="1"/>
</dbReference>
<comment type="caution">
    <text evidence="7">The sequence shown here is derived from an EMBL/GenBank/DDBJ whole genome shotgun (WGS) entry which is preliminary data.</text>
</comment>
<dbReference type="InterPro" id="IPR002197">
    <property type="entry name" value="HTH_Fis"/>
</dbReference>
<dbReference type="InterPro" id="IPR003593">
    <property type="entry name" value="AAA+_ATPase"/>
</dbReference>
<dbReference type="Proteomes" id="UP001500582">
    <property type="component" value="Unassembled WGS sequence"/>
</dbReference>
<dbReference type="EMBL" id="BAABFT010000005">
    <property type="protein sequence ID" value="GAA4323489.1"/>
    <property type="molecule type" value="Genomic_DNA"/>
</dbReference>
<dbReference type="Pfam" id="PF02954">
    <property type="entry name" value="HTH_8"/>
    <property type="match status" value="1"/>
</dbReference>
<dbReference type="InterPro" id="IPR025944">
    <property type="entry name" value="Sigma_54_int_dom_CS"/>
</dbReference>
<feature type="domain" description="Sigma-54 factor interaction" evidence="6">
    <location>
        <begin position="582"/>
        <end position="811"/>
    </location>
</feature>
<dbReference type="Pfam" id="PF25601">
    <property type="entry name" value="AAA_lid_14"/>
    <property type="match status" value="1"/>
</dbReference>
<reference evidence="8" key="1">
    <citation type="journal article" date="2019" name="Int. J. Syst. Evol. Microbiol.">
        <title>The Global Catalogue of Microorganisms (GCM) 10K type strain sequencing project: providing services to taxonomists for standard genome sequencing and annotation.</title>
        <authorList>
            <consortium name="The Broad Institute Genomics Platform"/>
            <consortium name="The Broad Institute Genome Sequencing Center for Infectious Disease"/>
            <person name="Wu L."/>
            <person name="Ma J."/>
        </authorList>
    </citation>
    <scope>NUCLEOTIDE SEQUENCE [LARGE SCALE GENOMIC DNA]</scope>
    <source>
        <strain evidence="8">JCM 17705</strain>
    </source>
</reference>
<dbReference type="Pfam" id="PF00158">
    <property type="entry name" value="Sigma54_activat"/>
    <property type="match status" value="1"/>
</dbReference>
<protein>
    <recommendedName>
        <fullName evidence="6">Sigma-54 factor interaction domain-containing protein</fullName>
    </recommendedName>
</protein>
<evidence type="ECO:0000313" key="7">
    <source>
        <dbReference type="EMBL" id="GAA4323489.1"/>
    </source>
</evidence>
<dbReference type="SMART" id="SM00382">
    <property type="entry name" value="AAA"/>
    <property type="match status" value="1"/>
</dbReference>
<dbReference type="Gene3D" id="3.30.450.40">
    <property type="match status" value="3"/>
</dbReference>
<keyword evidence="8" id="KW-1185">Reference proteome</keyword>
<dbReference type="Gene3D" id="1.10.10.60">
    <property type="entry name" value="Homeodomain-like"/>
    <property type="match status" value="1"/>
</dbReference>
<dbReference type="PANTHER" id="PTHR32071:SF81">
    <property type="entry name" value="PROPIONATE CATABOLISM OPERON REGULATORY PROTEIN"/>
    <property type="match status" value="1"/>
</dbReference>
<dbReference type="InterPro" id="IPR009057">
    <property type="entry name" value="Homeodomain-like_sf"/>
</dbReference>
<evidence type="ECO:0000256" key="4">
    <source>
        <dbReference type="ARBA" id="ARBA00023125"/>
    </source>
</evidence>
<evidence type="ECO:0000256" key="2">
    <source>
        <dbReference type="ARBA" id="ARBA00022840"/>
    </source>
</evidence>
<dbReference type="RefSeq" id="WP_345211365.1">
    <property type="nucleotide sequence ID" value="NZ_BAABFT010000005.1"/>
</dbReference>
<dbReference type="PANTHER" id="PTHR32071">
    <property type="entry name" value="TRANSCRIPTIONAL REGULATORY PROTEIN"/>
    <property type="match status" value="1"/>
</dbReference>
<evidence type="ECO:0000256" key="1">
    <source>
        <dbReference type="ARBA" id="ARBA00022741"/>
    </source>
</evidence>
<dbReference type="InterPro" id="IPR029016">
    <property type="entry name" value="GAF-like_dom_sf"/>
</dbReference>
<dbReference type="Gene3D" id="1.10.8.60">
    <property type="match status" value="1"/>
</dbReference>
<keyword evidence="3" id="KW-0805">Transcription regulation</keyword>
<organism evidence="7 8">
    <name type="scientific">Mucilaginibacter gynuensis</name>
    <dbReference type="NCBI Taxonomy" id="1302236"/>
    <lineage>
        <taxon>Bacteria</taxon>
        <taxon>Pseudomonadati</taxon>
        <taxon>Bacteroidota</taxon>
        <taxon>Sphingobacteriia</taxon>
        <taxon>Sphingobacteriales</taxon>
        <taxon>Sphingobacteriaceae</taxon>
        <taxon>Mucilaginibacter</taxon>
    </lineage>
</organism>
<dbReference type="InterPro" id="IPR058031">
    <property type="entry name" value="AAA_lid_NorR"/>
</dbReference>
<evidence type="ECO:0000313" key="8">
    <source>
        <dbReference type="Proteomes" id="UP001500582"/>
    </source>
</evidence>
<name>A0ABP8GFT6_9SPHI</name>
<gene>
    <name evidence="7" type="ORF">GCM10023149_24460</name>
</gene>
<sequence length="897" mass="100396">MAKLDSNAKTYTQTITADEMPFEAIEKQILSYEQEKSILLTLSDDITRVREKSDLITLFASRMKGFFYFKHTIVMLIDQAKGTYAPFLLDPVNSPIINHPGYPDLVKTTFSINAPVINEVIAADSPITFLLKEILHIPGLPSFININYECGIREMMITPLKSKMETIGFILVYSDRTDSFTNEFKAILKGIAPQLSSAVSNIITNDEINKNELTSEVLLSVSNEMVSVKNRSDLLNTINTGLKKLIDFTHNEMTVLDEGGDTYHVLLASPEINETSDYSEAISIPYSANDGIYSSVTNTDDTYLFDLRSLDLADAPLWLKLNYAAGAREMLIKVLPYNDVPKHKLILFAEKQNVFNDRALGIINSIASQLGTAVNNIAANEEILNKEKDTSFLLELSSSIAAVRTKTDLELVIYHALKKLSNIQVYVIRKMTDDGLGLSAYMFDQDMVLVDDPIYQELLHNNTDPKKGLTGRVMAGNQPVIIDVEKEYANGNRDIYIQLWRNNGIKKAYGVPLKVGNKALGLLWIVTDEINIVLVKSIGAQVSTAMSNIIANEKILALRKQLEIENSHLNEQINTIYNFSDIVGQGPEMQKVYGLMKRVAESNSTVLILGETGTGKELIARAIHHSSPRKSKIMIKVNCAALPANLIESELFGHEKGAFTGATDRRIGKFELANNSTIFLDEIGELPLELQVKLLRVIQEREFERVGGTTTIKVDVRIVAATNRNLENEVDEGKFRSDLFYRLNVFPIHLPSLRERQEDIIPLANYFLSRYGKLTGIRVNSFASKIITELQTYQWPGNVRELEHLVERSVLLSSDSVIREIDLPKPPTTKADEEIVMNRTLDDLERDYIVEVLKRCSGKIAGTGGAAQLLNIPSTTLHSKMKKLNITRGDYFGDDET</sequence>
<dbReference type="SUPFAM" id="SSF46689">
    <property type="entry name" value="Homeodomain-like"/>
    <property type="match status" value="1"/>
</dbReference>
<evidence type="ECO:0000256" key="3">
    <source>
        <dbReference type="ARBA" id="ARBA00023015"/>
    </source>
</evidence>
<accession>A0ABP8GFT6</accession>
<keyword evidence="1" id="KW-0547">Nucleotide-binding</keyword>
<dbReference type="SMART" id="SM00065">
    <property type="entry name" value="GAF"/>
    <property type="match status" value="2"/>
</dbReference>
<dbReference type="SUPFAM" id="SSF55781">
    <property type="entry name" value="GAF domain-like"/>
    <property type="match status" value="3"/>
</dbReference>
<evidence type="ECO:0000259" key="6">
    <source>
        <dbReference type="PROSITE" id="PS50045"/>
    </source>
</evidence>
<keyword evidence="2" id="KW-0067">ATP-binding</keyword>
<dbReference type="CDD" id="cd00009">
    <property type="entry name" value="AAA"/>
    <property type="match status" value="1"/>
</dbReference>
<dbReference type="InterPro" id="IPR027417">
    <property type="entry name" value="P-loop_NTPase"/>
</dbReference>
<dbReference type="InterPro" id="IPR025662">
    <property type="entry name" value="Sigma_54_int_dom_ATP-bd_1"/>
</dbReference>
<dbReference type="PROSITE" id="PS00688">
    <property type="entry name" value="SIGMA54_INTERACT_3"/>
    <property type="match status" value="1"/>
</dbReference>
<evidence type="ECO:0000256" key="5">
    <source>
        <dbReference type="ARBA" id="ARBA00023163"/>
    </source>
</evidence>
<dbReference type="SUPFAM" id="SSF52540">
    <property type="entry name" value="P-loop containing nucleoside triphosphate hydrolases"/>
    <property type="match status" value="1"/>
</dbReference>
<dbReference type="InterPro" id="IPR003018">
    <property type="entry name" value="GAF"/>
</dbReference>
<keyword evidence="4" id="KW-0238">DNA-binding</keyword>